<dbReference type="AlphaFoldDB" id="A0A9D4N270"/>
<dbReference type="EMBL" id="JAIWYP010000001">
    <property type="protein sequence ID" value="KAH3886508.1"/>
    <property type="molecule type" value="Genomic_DNA"/>
</dbReference>
<organism evidence="1 2">
    <name type="scientific">Dreissena polymorpha</name>
    <name type="common">Zebra mussel</name>
    <name type="synonym">Mytilus polymorpha</name>
    <dbReference type="NCBI Taxonomy" id="45954"/>
    <lineage>
        <taxon>Eukaryota</taxon>
        <taxon>Metazoa</taxon>
        <taxon>Spiralia</taxon>
        <taxon>Lophotrochozoa</taxon>
        <taxon>Mollusca</taxon>
        <taxon>Bivalvia</taxon>
        <taxon>Autobranchia</taxon>
        <taxon>Heteroconchia</taxon>
        <taxon>Euheterodonta</taxon>
        <taxon>Imparidentia</taxon>
        <taxon>Neoheterodontei</taxon>
        <taxon>Myida</taxon>
        <taxon>Dreissenoidea</taxon>
        <taxon>Dreissenidae</taxon>
        <taxon>Dreissena</taxon>
    </lineage>
</organism>
<dbReference type="Proteomes" id="UP000828390">
    <property type="component" value="Unassembled WGS sequence"/>
</dbReference>
<gene>
    <name evidence="1" type="ORF">DPMN_010519</name>
</gene>
<keyword evidence="2" id="KW-1185">Reference proteome</keyword>
<name>A0A9D4N270_DREPO</name>
<sequence>MQTLKTGNGQSNNMKAKSVKYIAVRAESDEFFLLEAKSTPFILTLDTTDDY</sequence>
<evidence type="ECO:0000313" key="2">
    <source>
        <dbReference type="Proteomes" id="UP000828390"/>
    </source>
</evidence>
<protein>
    <submittedName>
        <fullName evidence="1">Uncharacterized protein</fullName>
    </submittedName>
</protein>
<reference evidence="1" key="1">
    <citation type="journal article" date="2019" name="bioRxiv">
        <title>The Genome of the Zebra Mussel, Dreissena polymorpha: A Resource for Invasive Species Research.</title>
        <authorList>
            <person name="McCartney M.A."/>
            <person name="Auch B."/>
            <person name="Kono T."/>
            <person name="Mallez S."/>
            <person name="Zhang Y."/>
            <person name="Obille A."/>
            <person name="Becker A."/>
            <person name="Abrahante J.E."/>
            <person name="Garbe J."/>
            <person name="Badalamenti J.P."/>
            <person name="Herman A."/>
            <person name="Mangelson H."/>
            <person name="Liachko I."/>
            <person name="Sullivan S."/>
            <person name="Sone E.D."/>
            <person name="Koren S."/>
            <person name="Silverstein K.A.T."/>
            <person name="Beckman K.B."/>
            <person name="Gohl D.M."/>
        </authorList>
    </citation>
    <scope>NUCLEOTIDE SEQUENCE</scope>
    <source>
        <strain evidence="1">Duluth1</strain>
        <tissue evidence="1">Whole animal</tissue>
    </source>
</reference>
<evidence type="ECO:0000313" key="1">
    <source>
        <dbReference type="EMBL" id="KAH3886508.1"/>
    </source>
</evidence>
<accession>A0A9D4N270</accession>
<proteinExistence type="predicted"/>
<comment type="caution">
    <text evidence="1">The sequence shown here is derived from an EMBL/GenBank/DDBJ whole genome shotgun (WGS) entry which is preliminary data.</text>
</comment>
<reference evidence="1" key="2">
    <citation type="submission" date="2020-11" db="EMBL/GenBank/DDBJ databases">
        <authorList>
            <person name="McCartney M.A."/>
            <person name="Auch B."/>
            <person name="Kono T."/>
            <person name="Mallez S."/>
            <person name="Becker A."/>
            <person name="Gohl D.M."/>
            <person name="Silverstein K.A.T."/>
            <person name="Koren S."/>
            <person name="Bechman K.B."/>
            <person name="Herman A."/>
            <person name="Abrahante J.E."/>
            <person name="Garbe J."/>
        </authorList>
    </citation>
    <scope>NUCLEOTIDE SEQUENCE</scope>
    <source>
        <strain evidence="1">Duluth1</strain>
        <tissue evidence="1">Whole animal</tissue>
    </source>
</reference>